<evidence type="ECO:0000313" key="6">
    <source>
        <dbReference type="EMBL" id="PHP64529.1"/>
    </source>
</evidence>
<dbReference type="GO" id="GO:1990281">
    <property type="term" value="C:efflux pump complex"/>
    <property type="evidence" value="ECO:0007669"/>
    <property type="project" value="TreeGrafter"/>
</dbReference>
<keyword evidence="7" id="KW-1185">Reference proteome</keyword>
<comment type="caution">
    <text evidence="6">The sequence shown here is derived from an EMBL/GenBank/DDBJ whole genome shotgun (WGS) entry which is preliminary data.</text>
</comment>
<evidence type="ECO:0000256" key="5">
    <source>
        <dbReference type="ARBA" id="ARBA00023237"/>
    </source>
</evidence>
<organism evidence="6 7">
    <name type="scientific">Zhengella mangrovi</name>
    <dbReference type="NCBI Taxonomy" id="1982044"/>
    <lineage>
        <taxon>Bacteria</taxon>
        <taxon>Pseudomonadati</taxon>
        <taxon>Pseudomonadota</taxon>
        <taxon>Alphaproteobacteria</taxon>
        <taxon>Hyphomicrobiales</taxon>
        <taxon>Notoacmeibacteraceae</taxon>
        <taxon>Zhengella</taxon>
    </lineage>
</organism>
<keyword evidence="3" id="KW-0812">Transmembrane</keyword>
<dbReference type="GO" id="GO:0009279">
    <property type="term" value="C:cell outer membrane"/>
    <property type="evidence" value="ECO:0007669"/>
    <property type="project" value="UniProtKB-SubCell"/>
</dbReference>
<feature type="non-terminal residue" evidence="6">
    <location>
        <position position="1"/>
    </location>
</feature>
<accession>A0A2G1QGF1</accession>
<evidence type="ECO:0000256" key="3">
    <source>
        <dbReference type="ARBA" id="ARBA00022692"/>
    </source>
</evidence>
<dbReference type="PANTHER" id="PTHR30026:SF20">
    <property type="entry name" value="OUTER MEMBRANE PROTEIN TOLC"/>
    <property type="match status" value="1"/>
</dbReference>
<comment type="subcellular location">
    <subcellularLocation>
        <location evidence="1">Cell outer membrane</location>
    </subcellularLocation>
</comment>
<evidence type="ECO:0000256" key="4">
    <source>
        <dbReference type="ARBA" id="ARBA00023136"/>
    </source>
</evidence>
<feature type="non-terminal residue" evidence="6">
    <location>
        <position position="274"/>
    </location>
</feature>
<dbReference type="AlphaFoldDB" id="A0A2G1QGF1"/>
<dbReference type="Proteomes" id="UP000221168">
    <property type="component" value="Unassembled WGS sequence"/>
</dbReference>
<dbReference type="EMBL" id="PDVP01000061">
    <property type="protein sequence ID" value="PHP64529.1"/>
    <property type="molecule type" value="Genomic_DNA"/>
</dbReference>
<dbReference type="InterPro" id="IPR051906">
    <property type="entry name" value="TolC-like"/>
</dbReference>
<evidence type="ECO:0000256" key="2">
    <source>
        <dbReference type="ARBA" id="ARBA00022452"/>
    </source>
</evidence>
<sequence>YFKDTTLSGRQTSETMSLDASVTLLDMGTRYFGVKRAKAESLAADYRVLAEENSVLAEAAAAYLDLLLARKRSQTLKSMRANIAHLVDLTGRAQSRGFADTGDVALARAELSFIESDLEAARTAEEKAGIRYRSITGLQSLPPDMAYHANAIGLGEQDIEHLIQTAMRRNPRIRASFASASAAGYAARETFGKYLPKVSMYAAYEQDRLKRTDDTWSIGVRLNVPLLDARSMPDVQRARFETAAATYAAQDMRHDVERELRQAWSDYVGLSGQG</sequence>
<proteinExistence type="predicted"/>
<dbReference type="Gene3D" id="1.20.1600.10">
    <property type="entry name" value="Outer membrane efflux proteins (OEP)"/>
    <property type="match status" value="1"/>
</dbReference>
<evidence type="ECO:0008006" key="8">
    <source>
        <dbReference type="Google" id="ProtNLM"/>
    </source>
</evidence>
<dbReference type="RefSeq" id="WP_133123111.1">
    <property type="nucleotide sequence ID" value="NZ_PDVP01000061.1"/>
</dbReference>
<name>A0A2G1QGF1_9HYPH</name>
<gene>
    <name evidence="6" type="ORF">CSC94_23945</name>
</gene>
<evidence type="ECO:0000313" key="7">
    <source>
        <dbReference type="Proteomes" id="UP000221168"/>
    </source>
</evidence>
<dbReference type="GO" id="GO:0015288">
    <property type="term" value="F:porin activity"/>
    <property type="evidence" value="ECO:0007669"/>
    <property type="project" value="TreeGrafter"/>
</dbReference>
<reference evidence="6 7" key="1">
    <citation type="submission" date="2017-10" db="EMBL/GenBank/DDBJ databases">
        <title>Sedimentibacterium mangrovi gen. nov., sp. nov., a novel member of family Phyllobacteriacea isolated from mangrove sediment.</title>
        <authorList>
            <person name="Liao H."/>
            <person name="Tian Y."/>
        </authorList>
    </citation>
    <scope>NUCLEOTIDE SEQUENCE [LARGE SCALE GENOMIC DNA]</scope>
    <source>
        <strain evidence="6 7">X9-2-2</strain>
    </source>
</reference>
<keyword evidence="5" id="KW-0998">Cell outer membrane</keyword>
<keyword evidence="4" id="KW-0472">Membrane</keyword>
<dbReference type="PANTHER" id="PTHR30026">
    <property type="entry name" value="OUTER MEMBRANE PROTEIN TOLC"/>
    <property type="match status" value="1"/>
</dbReference>
<evidence type="ECO:0000256" key="1">
    <source>
        <dbReference type="ARBA" id="ARBA00004442"/>
    </source>
</evidence>
<dbReference type="GO" id="GO:0015562">
    <property type="term" value="F:efflux transmembrane transporter activity"/>
    <property type="evidence" value="ECO:0007669"/>
    <property type="project" value="InterPro"/>
</dbReference>
<protein>
    <recommendedName>
        <fullName evidence="8">Transporter</fullName>
    </recommendedName>
</protein>
<dbReference type="OrthoDB" id="9789368at2"/>
<keyword evidence="2" id="KW-1134">Transmembrane beta strand</keyword>
<dbReference type="SUPFAM" id="SSF56954">
    <property type="entry name" value="Outer membrane efflux proteins (OEP)"/>
    <property type="match status" value="1"/>
</dbReference>